<keyword evidence="1" id="KW-1133">Transmembrane helix</keyword>
<keyword evidence="1" id="KW-0812">Transmembrane</keyword>
<keyword evidence="1" id="KW-0472">Membrane</keyword>
<comment type="caution">
    <text evidence="2">The sequence shown here is derived from an EMBL/GenBank/DDBJ whole genome shotgun (WGS) entry which is preliminary data.</text>
</comment>
<evidence type="ECO:0000256" key="1">
    <source>
        <dbReference type="SAM" id="Phobius"/>
    </source>
</evidence>
<reference evidence="3" key="1">
    <citation type="journal article" date="2019" name="Int. J. Syst. Evol. Microbiol.">
        <title>The Global Catalogue of Microorganisms (GCM) 10K type strain sequencing project: providing services to taxonomists for standard genome sequencing and annotation.</title>
        <authorList>
            <consortium name="The Broad Institute Genomics Platform"/>
            <consortium name="The Broad Institute Genome Sequencing Center for Infectious Disease"/>
            <person name="Wu L."/>
            <person name="Ma J."/>
        </authorList>
    </citation>
    <scope>NUCLEOTIDE SEQUENCE [LARGE SCALE GENOMIC DNA]</scope>
    <source>
        <strain evidence="3">CCUG 56607</strain>
    </source>
</reference>
<proteinExistence type="predicted"/>
<organism evidence="2 3">
    <name type="scientific">Thalassobacillus hwangdonensis</name>
    <dbReference type="NCBI Taxonomy" id="546108"/>
    <lineage>
        <taxon>Bacteria</taxon>
        <taxon>Bacillati</taxon>
        <taxon>Bacillota</taxon>
        <taxon>Bacilli</taxon>
        <taxon>Bacillales</taxon>
        <taxon>Bacillaceae</taxon>
        <taxon>Thalassobacillus</taxon>
    </lineage>
</organism>
<accession>A0ABW3L4P3</accession>
<feature type="transmembrane region" description="Helical" evidence="1">
    <location>
        <begin position="12"/>
        <end position="37"/>
    </location>
</feature>
<dbReference type="Proteomes" id="UP001596990">
    <property type="component" value="Unassembled WGS sequence"/>
</dbReference>
<sequence length="77" mass="8113">MGAVILKDQKHPFQAMAITSAIVSQLAGGPLAGVFLGKWIDQQISTHPTFLIIGLLTGLGAGTYGTILIVRKHTGDR</sequence>
<gene>
    <name evidence="2" type="ORF">ACFQ2J_12955</name>
</gene>
<dbReference type="EMBL" id="JBHTKL010000005">
    <property type="protein sequence ID" value="MFD1020088.1"/>
    <property type="molecule type" value="Genomic_DNA"/>
</dbReference>
<name>A0ABW3L4P3_9BACI</name>
<dbReference type="InterPro" id="IPR032820">
    <property type="entry name" value="ATPase_put"/>
</dbReference>
<evidence type="ECO:0000313" key="3">
    <source>
        <dbReference type="Proteomes" id="UP001596990"/>
    </source>
</evidence>
<protein>
    <submittedName>
        <fullName evidence="2">AtpZ/AtpI family protein</fullName>
    </submittedName>
</protein>
<feature type="transmembrane region" description="Helical" evidence="1">
    <location>
        <begin position="49"/>
        <end position="70"/>
    </location>
</feature>
<keyword evidence="3" id="KW-1185">Reference proteome</keyword>
<dbReference type="Pfam" id="PF09527">
    <property type="entry name" value="ATPase_gene1"/>
    <property type="match status" value="1"/>
</dbReference>
<evidence type="ECO:0000313" key="2">
    <source>
        <dbReference type="EMBL" id="MFD1020088.1"/>
    </source>
</evidence>